<dbReference type="EMBL" id="ML170278">
    <property type="protein sequence ID" value="TDL15358.1"/>
    <property type="molecule type" value="Genomic_DNA"/>
</dbReference>
<gene>
    <name evidence="2" type="ORF">BD410DRAFT_845256</name>
</gene>
<evidence type="ECO:0000313" key="3">
    <source>
        <dbReference type="Proteomes" id="UP000294933"/>
    </source>
</evidence>
<dbReference type="VEuPathDB" id="FungiDB:BD410DRAFT_845256"/>
<accession>A0A4Y7PJU8</accession>
<proteinExistence type="predicted"/>
<sequence>MSITLVAAGASVERTAQPLDASKCIRPWPRHGDATRRFRTVEMPSWSPLKESIVPETMQRNSRPRPMENARDTRPFAKAHPMARLRDNVRAL</sequence>
<name>A0A4Y7PJU8_9AGAM</name>
<organism evidence="2 3">
    <name type="scientific">Rickenella mellea</name>
    <dbReference type="NCBI Taxonomy" id="50990"/>
    <lineage>
        <taxon>Eukaryota</taxon>
        <taxon>Fungi</taxon>
        <taxon>Dikarya</taxon>
        <taxon>Basidiomycota</taxon>
        <taxon>Agaricomycotina</taxon>
        <taxon>Agaricomycetes</taxon>
        <taxon>Hymenochaetales</taxon>
        <taxon>Rickenellaceae</taxon>
        <taxon>Rickenella</taxon>
    </lineage>
</organism>
<dbReference type="Proteomes" id="UP000294933">
    <property type="component" value="Unassembled WGS sequence"/>
</dbReference>
<protein>
    <submittedName>
        <fullName evidence="2">Uncharacterized protein</fullName>
    </submittedName>
</protein>
<keyword evidence="3" id="KW-1185">Reference proteome</keyword>
<evidence type="ECO:0000313" key="2">
    <source>
        <dbReference type="EMBL" id="TDL15358.1"/>
    </source>
</evidence>
<feature type="region of interest" description="Disordered" evidence="1">
    <location>
        <begin position="49"/>
        <end position="77"/>
    </location>
</feature>
<evidence type="ECO:0000256" key="1">
    <source>
        <dbReference type="SAM" id="MobiDB-lite"/>
    </source>
</evidence>
<reference evidence="2 3" key="1">
    <citation type="submission" date="2018-06" db="EMBL/GenBank/DDBJ databases">
        <title>A transcriptomic atlas of mushroom development highlights an independent origin of complex multicellularity.</title>
        <authorList>
            <consortium name="DOE Joint Genome Institute"/>
            <person name="Krizsan K."/>
            <person name="Almasi E."/>
            <person name="Merenyi Z."/>
            <person name="Sahu N."/>
            <person name="Viragh M."/>
            <person name="Koszo T."/>
            <person name="Mondo S."/>
            <person name="Kiss B."/>
            <person name="Balint B."/>
            <person name="Kues U."/>
            <person name="Barry K."/>
            <person name="Hegedus J.C."/>
            <person name="Henrissat B."/>
            <person name="Johnson J."/>
            <person name="Lipzen A."/>
            <person name="Ohm R."/>
            <person name="Nagy I."/>
            <person name="Pangilinan J."/>
            <person name="Yan J."/>
            <person name="Xiong Y."/>
            <person name="Grigoriev I.V."/>
            <person name="Hibbett D.S."/>
            <person name="Nagy L.G."/>
        </authorList>
    </citation>
    <scope>NUCLEOTIDE SEQUENCE [LARGE SCALE GENOMIC DNA]</scope>
    <source>
        <strain evidence="2 3">SZMC22713</strain>
    </source>
</reference>
<feature type="compositionally biased region" description="Basic and acidic residues" evidence="1">
    <location>
        <begin position="65"/>
        <end position="75"/>
    </location>
</feature>
<dbReference type="AlphaFoldDB" id="A0A4Y7PJU8"/>